<dbReference type="GO" id="GO:0046872">
    <property type="term" value="F:metal ion binding"/>
    <property type="evidence" value="ECO:0007669"/>
    <property type="project" value="UniProtKB-UniRule"/>
</dbReference>
<dbReference type="PROSITE" id="PS51918">
    <property type="entry name" value="RADICAL_SAM"/>
    <property type="match status" value="1"/>
</dbReference>
<feature type="domain" description="Radical SAM core" evidence="10">
    <location>
        <begin position="1"/>
        <end position="231"/>
    </location>
</feature>
<dbReference type="eggNOG" id="COG0635">
    <property type="taxonomic scope" value="Bacteria"/>
</dbReference>
<dbReference type="NCBIfam" id="TIGR00539">
    <property type="entry name" value="hemN_rel"/>
    <property type="match status" value="1"/>
</dbReference>
<comment type="function">
    <text evidence="9">Probably acts as a heme chaperone, transferring heme to an unknown acceptor. Binds one molecule of heme per monomer, possibly covalently. Binds 1 [4Fe-4S] cluster. The cluster is coordinated with 3 cysteines and an exchangeable S-adenosyl-L-methionine.</text>
</comment>
<dbReference type="InterPro" id="IPR013785">
    <property type="entry name" value="Aldolase_TIM"/>
</dbReference>
<sequence length="377" mass="43276">MPHAVYIHIPFCHHICPYCDFNKYVLAGQPVWEYLEALKQEMAVTFERWPAREIRTIYVGGGTPTALNAEQMNFFLEAVARYVQPQASNVEFTVEANPGTVDEELLRVMKTGGVNRLSFGVQTFDAKLLKKLGRIHTSEDVHQSLVLAKQLGFNNLSVDLMFGLPGQSVKMFMADVEQALALNIPHISAYSLKIEEGTPFYRMYKHNKLHLPSEDEEAEMYELLIKRLTEAGYVHYEISNFAWHGYESRHNLTYWRNEEYYGFGAGAHGYVQGVRHVNAGPVRQYIDMVTTETLPRVEVHPVTKQEAMEEMMIMGLRTREGVARQTFLERFGIKLEQQFGTQLKELQDKGLITTDGERYWLTEKGLFLGNEVFASFI</sequence>
<evidence type="ECO:0000313" key="13">
    <source>
        <dbReference type="Proteomes" id="UP000010716"/>
    </source>
</evidence>
<dbReference type="SMART" id="SM00729">
    <property type="entry name" value="Elp3"/>
    <property type="match status" value="1"/>
</dbReference>
<dbReference type="Pfam" id="PF04055">
    <property type="entry name" value="Radical_SAM"/>
    <property type="match status" value="1"/>
</dbReference>
<evidence type="ECO:0000256" key="1">
    <source>
        <dbReference type="ARBA" id="ARBA00006100"/>
    </source>
</evidence>
<dbReference type="Gene3D" id="3.20.20.70">
    <property type="entry name" value="Aldolase class I"/>
    <property type="match status" value="1"/>
</dbReference>
<comment type="subcellular location">
    <subcellularLocation>
        <location evidence="9">Cytoplasm</location>
    </subcellularLocation>
</comment>
<keyword evidence="8 9" id="KW-0143">Chaperone</keyword>
<dbReference type="CDD" id="cd01335">
    <property type="entry name" value="Radical_SAM"/>
    <property type="match status" value="1"/>
</dbReference>
<dbReference type="AlphaFoldDB" id="F5L8R9"/>
<evidence type="ECO:0000256" key="8">
    <source>
        <dbReference type="ARBA" id="ARBA00023186"/>
    </source>
</evidence>
<keyword evidence="9" id="KW-0963">Cytoplasm</keyword>
<dbReference type="KEGG" id="cthu:HUR95_14270"/>
<evidence type="ECO:0000313" key="12">
    <source>
        <dbReference type="EMBL" id="QZT33401.1"/>
    </source>
</evidence>
<dbReference type="EMBL" id="AFCE01000152">
    <property type="protein sequence ID" value="EGL82308.1"/>
    <property type="molecule type" value="Genomic_DNA"/>
</dbReference>
<keyword evidence="5 9" id="KW-0479">Metal-binding</keyword>
<keyword evidence="3 9" id="KW-0349">Heme</keyword>
<dbReference type="Proteomes" id="UP000825179">
    <property type="component" value="Chromosome"/>
</dbReference>
<keyword evidence="4 9" id="KW-0949">S-adenosyl-L-methionine</keyword>
<dbReference type="GO" id="GO:0005737">
    <property type="term" value="C:cytoplasm"/>
    <property type="evidence" value="ECO:0007669"/>
    <property type="project" value="UniProtKB-SubCell"/>
</dbReference>
<keyword evidence="7 9" id="KW-0411">Iron-sulfur</keyword>
<dbReference type="PANTHER" id="PTHR13932:SF5">
    <property type="entry name" value="RADICAL S-ADENOSYL METHIONINE DOMAIN-CONTAINING PROTEIN 1, MITOCHONDRIAL"/>
    <property type="match status" value="1"/>
</dbReference>
<keyword evidence="6 9" id="KW-0408">Iron</keyword>
<evidence type="ECO:0000256" key="3">
    <source>
        <dbReference type="ARBA" id="ARBA00022617"/>
    </source>
</evidence>
<dbReference type="PANTHER" id="PTHR13932">
    <property type="entry name" value="COPROPORPHYRINIGEN III OXIDASE"/>
    <property type="match status" value="1"/>
</dbReference>
<evidence type="ECO:0000313" key="14">
    <source>
        <dbReference type="Proteomes" id="UP000825179"/>
    </source>
</evidence>
<dbReference type="SFLD" id="SFLDF00562">
    <property type="entry name" value="HemN-like__clustered_with_heat"/>
    <property type="match status" value="1"/>
</dbReference>
<proteinExistence type="inferred from homology"/>
<reference evidence="11 13" key="1">
    <citation type="journal article" date="2011" name="J. Bacteriol.">
        <title>Draft genome sequence of the thermoalkaliphilic Caldalkalibacillus thermarum strain TA2.A1.</title>
        <authorList>
            <person name="Kalamorz F."/>
            <person name="Keis S."/>
            <person name="McMillan D.G."/>
            <person name="Olsson K."/>
            <person name="Stanton J.A."/>
            <person name="Stockwell P."/>
            <person name="Black M.A."/>
            <person name="Klingeman D.M."/>
            <person name="Land M.L."/>
            <person name="Han C.S."/>
            <person name="Martin S.L."/>
            <person name="Becher S.A."/>
            <person name="Peddie C.J."/>
            <person name="Morgan H.W."/>
            <person name="Matthies D."/>
            <person name="Preiss L."/>
            <person name="Meier T."/>
            <person name="Brown S.D."/>
            <person name="Cook G.M."/>
        </authorList>
    </citation>
    <scope>NUCLEOTIDE SEQUENCE [LARGE SCALE GENOMIC DNA]</scope>
    <source>
        <strain evidence="11 13">TA2.A1</strain>
    </source>
</reference>
<dbReference type="Proteomes" id="UP000010716">
    <property type="component" value="Unassembled WGS sequence"/>
</dbReference>
<dbReference type="SUPFAM" id="SSF102114">
    <property type="entry name" value="Radical SAM enzymes"/>
    <property type="match status" value="1"/>
</dbReference>
<evidence type="ECO:0000256" key="6">
    <source>
        <dbReference type="ARBA" id="ARBA00023004"/>
    </source>
</evidence>
<evidence type="ECO:0000256" key="4">
    <source>
        <dbReference type="ARBA" id="ARBA00022691"/>
    </source>
</evidence>
<dbReference type="InterPro" id="IPR010723">
    <property type="entry name" value="HemN_C"/>
</dbReference>
<evidence type="ECO:0000259" key="10">
    <source>
        <dbReference type="PROSITE" id="PS51918"/>
    </source>
</evidence>
<dbReference type="InterPro" id="IPR034505">
    <property type="entry name" value="Coproporphyrinogen-III_oxidase"/>
</dbReference>
<keyword evidence="9" id="KW-0004">4Fe-4S</keyword>
<accession>F5L8R9</accession>
<reference evidence="12" key="3">
    <citation type="submission" date="2021-08" db="EMBL/GenBank/DDBJ databases">
        <authorList>
            <person name="de Jong S."/>
            <person name="van den Broek M."/>
            <person name="Merkel A."/>
            <person name="de la Torre Cortes P."/>
            <person name="Kalamorz F."/>
            <person name="Cook G."/>
            <person name="van Loosdrecht M."/>
            <person name="McMillan D."/>
        </authorList>
    </citation>
    <scope>NUCLEOTIDE SEQUENCE</scope>
    <source>
        <strain evidence="12">TA2.A1</strain>
    </source>
</reference>
<gene>
    <name evidence="12" type="primary">hemW</name>
    <name evidence="11" type="ORF">CathTA2_2224</name>
    <name evidence="12" type="ORF">HUR95_14270</name>
</gene>
<evidence type="ECO:0000256" key="9">
    <source>
        <dbReference type="RuleBase" id="RU364116"/>
    </source>
</evidence>
<comment type="similarity">
    <text evidence="1">Belongs to the anaerobic coproporphyrinogen-III oxidase family. HemW subfamily.</text>
</comment>
<evidence type="ECO:0000256" key="5">
    <source>
        <dbReference type="ARBA" id="ARBA00022723"/>
    </source>
</evidence>
<dbReference type="InterPro" id="IPR058240">
    <property type="entry name" value="rSAM_sf"/>
</dbReference>
<reference evidence="12 14" key="2">
    <citation type="journal article" date="2020" name="Extremophiles">
        <title>Genomic analysis of Caldalkalibacillus thermarum TA2.A1 reveals aerobic alkaliphilic metabolism and evolutionary hallmarks linking alkaliphilic bacteria and plant life.</title>
        <authorList>
            <person name="de Jong S.I."/>
            <person name="van den Broek M.A."/>
            <person name="Merkel A.Y."/>
            <person name="de la Torre Cortes P."/>
            <person name="Kalamorz F."/>
            <person name="Cook G.M."/>
            <person name="van Loosdrecht M.C.M."/>
            <person name="McMillan D.G.G."/>
        </authorList>
    </citation>
    <scope>NUCLEOTIDE SEQUENCE [LARGE SCALE GENOMIC DNA]</scope>
    <source>
        <strain evidence="12 14">TA2.A1</strain>
    </source>
</reference>
<dbReference type="SFLD" id="SFLDS00029">
    <property type="entry name" value="Radical_SAM"/>
    <property type="match status" value="1"/>
</dbReference>
<dbReference type="InterPro" id="IPR004559">
    <property type="entry name" value="HemW-like"/>
</dbReference>
<dbReference type="SFLD" id="SFLDG01082">
    <property type="entry name" value="B12-binding_domain_containing"/>
    <property type="match status" value="1"/>
</dbReference>
<name>F5L8R9_CALTT</name>
<dbReference type="InterPro" id="IPR006638">
    <property type="entry name" value="Elp3/MiaA/NifB-like_rSAM"/>
</dbReference>
<dbReference type="GO" id="GO:0006779">
    <property type="term" value="P:porphyrin-containing compound biosynthetic process"/>
    <property type="evidence" value="ECO:0007669"/>
    <property type="project" value="InterPro"/>
</dbReference>
<evidence type="ECO:0000256" key="7">
    <source>
        <dbReference type="ARBA" id="ARBA00023014"/>
    </source>
</evidence>
<dbReference type="GO" id="GO:0004109">
    <property type="term" value="F:coproporphyrinogen oxidase activity"/>
    <property type="evidence" value="ECO:0007669"/>
    <property type="project" value="InterPro"/>
</dbReference>
<evidence type="ECO:0000256" key="2">
    <source>
        <dbReference type="ARBA" id="ARBA00017228"/>
    </source>
</evidence>
<dbReference type="SFLD" id="SFLDG01065">
    <property type="entry name" value="anaerobic_coproporphyrinogen-I"/>
    <property type="match status" value="1"/>
</dbReference>
<organism evidence="11 13">
    <name type="scientific">Caldalkalibacillus thermarum (strain TA2.A1)</name>
    <dbReference type="NCBI Taxonomy" id="986075"/>
    <lineage>
        <taxon>Bacteria</taxon>
        <taxon>Bacillati</taxon>
        <taxon>Bacillota</taxon>
        <taxon>Bacilli</taxon>
        <taxon>Bacillales</taxon>
        <taxon>Bacillaceae</taxon>
        <taxon>Caldalkalibacillus</taxon>
    </lineage>
</organism>
<keyword evidence="14" id="KW-1185">Reference proteome</keyword>
<dbReference type="SFLD" id="SFLDF00288">
    <property type="entry name" value="HemN-like__clustered_with_nucl"/>
    <property type="match status" value="1"/>
</dbReference>
<evidence type="ECO:0000313" key="11">
    <source>
        <dbReference type="EMBL" id="EGL82308.1"/>
    </source>
</evidence>
<dbReference type="OrthoDB" id="9808022at2"/>
<dbReference type="Pfam" id="PF06969">
    <property type="entry name" value="HemN_C"/>
    <property type="match status" value="1"/>
</dbReference>
<dbReference type="GO" id="GO:0051539">
    <property type="term" value="F:4 iron, 4 sulfur cluster binding"/>
    <property type="evidence" value="ECO:0007669"/>
    <property type="project" value="UniProtKB-UniRule"/>
</dbReference>
<dbReference type="InterPro" id="IPR007197">
    <property type="entry name" value="rSAM"/>
</dbReference>
<protein>
    <recommendedName>
        <fullName evidence="2 9">Heme chaperone HemW</fullName>
    </recommendedName>
</protein>
<dbReference type="EMBL" id="CP082237">
    <property type="protein sequence ID" value="QZT33401.1"/>
    <property type="molecule type" value="Genomic_DNA"/>
</dbReference>
<dbReference type="RefSeq" id="WP_007505534.1">
    <property type="nucleotide sequence ID" value="NZ_AFCE01000152.1"/>
</dbReference>